<organism evidence="2 3">
    <name type="scientific">Emydomyces testavorans</name>
    <dbReference type="NCBI Taxonomy" id="2070801"/>
    <lineage>
        <taxon>Eukaryota</taxon>
        <taxon>Fungi</taxon>
        <taxon>Dikarya</taxon>
        <taxon>Ascomycota</taxon>
        <taxon>Pezizomycotina</taxon>
        <taxon>Eurotiomycetes</taxon>
        <taxon>Eurotiomycetidae</taxon>
        <taxon>Onygenales</taxon>
        <taxon>Nannizziopsiaceae</taxon>
        <taxon>Emydomyces</taxon>
    </lineage>
</organism>
<feature type="region of interest" description="Disordered" evidence="1">
    <location>
        <begin position="1"/>
        <end position="114"/>
    </location>
</feature>
<reference evidence="2" key="1">
    <citation type="submission" date="2023-03" db="EMBL/GenBank/DDBJ databases">
        <title>Emydomyces testavorans Genome Sequence.</title>
        <authorList>
            <person name="Hoyer L."/>
        </authorList>
    </citation>
    <scope>NUCLEOTIDE SEQUENCE</scope>
    <source>
        <strain evidence="2">16-2883</strain>
    </source>
</reference>
<protein>
    <submittedName>
        <fullName evidence="2">Uncharacterized protein</fullName>
    </submittedName>
</protein>
<sequence>MAEGWQQLVVNSEDQQGDPTIGPMHDSATPGPPKIKQKSKPKVADSWEDESISSESSEDEKNENAANNIPSPPAQVVHDDDGPPLVPSAAPYRWSSSSSPSIDVPRKRPEKQTAVASRIISNALGVRTKRTEEQKAYDRAMMENERKRRERERELSKQKQAEEEKAKQAVWES</sequence>
<proteinExistence type="predicted"/>
<dbReference type="EMBL" id="CP120627">
    <property type="protein sequence ID" value="WEW55838.1"/>
    <property type="molecule type" value="Genomic_DNA"/>
</dbReference>
<feature type="compositionally biased region" description="Acidic residues" evidence="1">
    <location>
        <begin position="46"/>
        <end position="61"/>
    </location>
</feature>
<name>A0AAF0DCN2_9EURO</name>
<feature type="region of interest" description="Disordered" evidence="1">
    <location>
        <begin position="130"/>
        <end position="173"/>
    </location>
</feature>
<evidence type="ECO:0000256" key="1">
    <source>
        <dbReference type="SAM" id="MobiDB-lite"/>
    </source>
</evidence>
<dbReference type="AlphaFoldDB" id="A0AAF0DCN2"/>
<evidence type="ECO:0000313" key="3">
    <source>
        <dbReference type="Proteomes" id="UP001219355"/>
    </source>
</evidence>
<feature type="compositionally biased region" description="Polar residues" evidence="1">
    <location>
        <begin position="8"/>
        <end position="18"/>
    </location>
</feature>
<feature type="compositionally biased region" description="Basic and acidic residues" evidence="1">
    <location>
        <begin position="130"/>
        <end position="167"/>
    </location>
</feature>
<dbReference type="Proteomes" id="UP001219355">
    <property type="component" value="Chromosome 1"/>
</dbReference>
<accession>A0AAF0DCN2</accession>
<keyword evidence="3" id="KW-1185">Reference proteome</keyword>
<gene>
    <name evidence="2" type="ORF">PRK78_001271</name>
</gene>
<evidence type="ECO:0000313" key="2">
    <source>
        <dbReference type="EMBL" id="WEW55838.1"/>
    </source>
</evidence>